<dbReference type="Proteomes" id="UP001597506">
    <property type="component" value="Unassembled WGS sequence"/>
</dbReference>
<accession>A0ABW5RQQ2</accession>
<reference evidence="2" key="1">
    <citation type="journal article" date="2019" name="Int. J. Syst. Evol. Microbiol.">
        <title>The Global Catalogue of Microorganisms (GCM) 10K type strain sequencing project: providing services to taxonomists for standard genome sequencing and annotation.</title>
        <authorList>
            <consortium name="The Broad Institute Genomics Platform"/>
            <consortium name="The Broad Institute Genome Sequencing Center for Infectious Disease"/>
            <person name="Wu L."/>
            <person name="Ma J."/>
        </authorList>
    </citation>
    <scope>NUCLEOTIDE SEQUENCE [LARGE SCALE GENOMIC DNA]</scope>
    <source>
        <strain evidence="2">KCTC 3913</strain>
    </source>
</reference>
<proteinExistence type="predicted"/>
<dbReference type="RefSeq" id="WP_377934154.1">
    <property type="nucleotide sequence ID" value="NZ_JBHUMF010000015.1"/>
</dbReference>
<sequence>MVWLFIITTIVTFSFVLKYVLSNVMLSGSENTAHKNRTKALSESKFTAIHTYK</sequence>
<organism evidence="1 2">
    <name type="scientific">Bacillus seohaeanensis</name>
    <dbReference type="NCBI Taxonomy" id="284580"/>
    <lineage>
        <taxon>Bacteria</taxon>
        <taxon>Bacillati</taxon>
        <taxon>Bacillota</taxon>
        <taxon>Bacilli</taxon>
        <taxon>Bacillales</taxon>
        <taxon>Bacillaceae</taxon>
        <taxon>Bacillus</taxon>
    </lineage>
</organism>
<name>A0ABW5RQQ2_9BACI</name>
<keyword evidence="2" id="KW-1185">Reference proteome</keyword>
<protein>
    <submittedName>
        <fullName evidence="1">Uncharacterized protein</fullName>
    </submittedName>
</protein>
<evidence type="ECO:0000313" key="2">
    <source>
        <dbReference type="Proteomes" id="UP001597506"/>
    </source>
</evidence>
<evidence type="ECO:0000313" key="1">
    <source>
        <dbReference type="EMBL" id="MFD2680620.1"/>
    </source>
</evidence>
<dbReference type="EMBL" id="JBHUMF010000015">
    <property type="protein sequence ID" value="MFD2680620.1"/>
    <property type="molecule type" value="Genomic_DNA"/>
</dbReference>
<gene>
    <name evidence="1" type="ORF">ACFSUL_07595</name>
</gene>
<comment type="caution">
    <text evidence="1">The sequence shown here is derived from an EMBL/GenBank/DDBJ whole genome shotgun (WGS) entry which is preliminary data.</text>
</comment>